<evidence type="ECO:0000256" key="6">
    <source>
        <dbReference type="HAMAP-Rule" id="MF_02040"/>
    </source>
</evidence>
<keyword evidence="4 6" id="KW-0408">Iron</keyword>
<dbReference type="Gene3D" id="3.40.50.300">
    <property type="entry name" value="P-loop containing nucleotide triphosphate hydrolases"/>
    <property type="match status" value="1"/>
</dbReference>
<dbReference type="GO" id="GO:0016887">
    <property type="term" value="F:ATP hydrolysis activity"/>
    <property type="evidence" value="ECO:0007669"/>
    <property type="project" value="UniProtKB-UniRule"/>
</dbReference>
<dbReference type="EMBL" id="AP024412">
    <property type="protein sequence ID" value="BCR35609.1"/>
    <property type="molecule type" value="Genomic_DNA"/>
</dbReference>
<evidence type="ECO:0000256" key="5">
    <source>
        <dbReference type="ARBA" id="ARBA00023014"/>
    </source>
</evidence>
<evidence type="ECO:0000256" key="3">
    <source>
        <dbReference type="ARBA" id="ARBA00022840"/>
    </source>
</evidence>
<protein>
    <recommendedName>
        <fullName evidence="6">Iron-sulfur cluster carrier protein</fullName>
    </recommendedName>
</protein>
<dbReference type="Pfam" id="PF10609">
    <property type="entry name" value="ParA"/>
    <property type="match status" value="1"/>
</dbReference>
<keyword evidence="5 6" id="KW-0411">Iron-sulfur</keyword>
<comment type="subunit">
    <text evidence="6">Homodimer.</text>
</comment>
<keyword evidence="2 6" id="KW-0547">Nucleotide-binding</keyword>
<accession>A0A7U9XUL3</accession>
<dbReference type="InterPro" id="IPR033756">
    <property type="entry name" value="YlxH/NBP35"/>
</dbReference>
<proteinExistence type="inferred from homology"/>
<dbReference type="SUPFAM" id="SSF52540">
    <property type="entry name" value="P-loop containing nucleoside triphosphate hydrolases"/>
    <property type="match status" value="1"/>
</dbReference>
<organism evidence="7 8">
    <name type="scientific">Mariniplasma anaerobium</name>
    <dbReference type="NCBI Taxonomy" id="2735436"/>
    <lineage>
        <taxon>Bacteria</taxon>
        <taxon>Bacillati</taxon>
        <taxon>Mycoplasmatota</taxon>
        <taxon>Mollicutes</taxon>
        <taxon>Acholeplasmatales</taxon>
        <taxon>Acholeplasmataceae</taxon>
        <taxon>Mariniplasma</taxon>
    </lineage>
</organism>
<dbReference type="PANTHER" id="PTHR42961:SF2">
    <property type="entry name" value="IRON-SULFUR PROTEIN NUBPL"/>
    <property type="match status" value="1"/>
</dbReference>
<keyword evidence="3 6" id="KW-0067">ATP-binding</keyword>
<dbReference type="InterPro" id="IPR019591">
    <property type="entry name" value="Mrp/NBP35_ATP-bd"/>
</dbReference>
<dbReference type="GO" id="GO:0016226">
    <property type="term" value="P:iron-sulfur cluster assembly"/>
    <property type="evidence" value="ECO:0007669"/>
    <property type="project" value="InterPro"/>
</dbReference>
<dbReference type="GO" id="GO:0051539">
    <property type="term" value="F:4 iron, 4 sulfur cluster binding"/>
    <property type="evidence" value="ECO:0007669"/>
    <property type="project" value="TreeGrafter"/>
</dbReference>
<dbReference type="InterPro" id="IPR044304">
    <property type="entry name" value="NUBPL-like"/>
</dbReference>
<dbReference type="PANTHER" id="PTHR42961">
    <property type="entry name" value="IRON-SULFUR PROTEIN NUBPL"/>
    <property type="match status" value="1"/>
</dbReference>
<dbReference type="RefSeq" id="WP_176238455.1">
    <property type="nucleotide sequence ID" value="NZ_AP024412.1"/>
</dbReference>
<dbReference type="GO" id="GO:0046872">
    <property type="term" value="F:metal ion binding"/>
    <property type="evidence" value="ECO:0007669"/>
    <property type="project" value="UniProtKB-KW"/>
</dbReference>
<feature type="binding site" evidence="6">
    <location>
        <begin position="98"/>
        <end position="105"/>
    </location>
    <ligand>
        <name>ATP</name>
        <dbReference type="ChEBI" id="CHEBI:30616"/>
    </ligand>
</feature>
<dbReference type="InterPro" id="IPR027417">
    <property type="entry name" value="P-loop_NTPase"/>
</dbReference>
<evidence type="ECO:0000313" key="8">
    <source>
        <dbReference type="Proteomes" id="UP000620133"/>
    </source>
</evidence>
<gene>
    <name evidence="7" type="ORF">MPAN_005020</name>
</gene>
<keyword evidence="1 6" id="KW-0479">Metal-binding</keyword>
<evidence type="ECO:0000313" key="7">
    <source>
        <dbReference type="EMBL" id="BCR35609.1"/>
    </source>
</evidence>
<dbReference type="CDD" id="cd02037">
    <property type="entry name" value="Mrp_NBP35"/>
    <property type="match status" value="1"/>
</dbReference>
<dbReference type="GO" id="GO:0140663">
    <property type="term" value="F:ATP-dependent FeS chaperone activity"/>
    <property type="evidence" value="ECO:0007669"/>
    <property type="project" value="InterPro"/>
</dbReference>
<keyword evidence="6" id="KW-0378">Hydrolase</keyword>
<reference evidence="7" key="1">
    <citation type="submission" date="2021-01" db="EMBL/GenBank/DDBJ databases">
        <title>Draft genome sequence of Acholeplasmataceae bacterium strain Mahy22.</title>
        <authorList>
            <person name="Watanabe M."/>
            <person name="Kojima H."/>
            <person name="Fukui M."/>
        </authorList>
    </citation>
    <scope>NUCLEOTIDE SEQUENCE</scope>
    <source>
        <strain evidence="7">Mahy22</strain>
    </source>
</reference>
<dbReference type="GO" id="GO:0005524">
    <property type="term" value="F:ATP binding"/>
    <property type="evidence" value="ECO:0007669"/>
    <property type="project" value="UniProtKB-UniRule"/>
</dbReference>
<sequence>MTTYDELKKKIETIIDPGFNKTLGEVNGVKKLVVGPTGVVEAEIYLKDQTKFEQQVKIEIIKLVKIELGFPGIKIVFFESLFVPEGEKAIKYLAIASGKGGVGKSTVTANLAAALIRAGKKIGIIDADVYGPSIPNVLQLDIKPLEATKDELMIPLEKDGIQVISTEFFMPPEKPLMWRGPMLGKMLVHFFNGVKWQEDIDMILIDLPPGTGDVALDVKSYVPKSRVMVVTTPHINASNIAVKAGIGAQNIGHEVIGVVENMSYYFNECSQKREFLFGQGGGDSVAKRLGVKVFGQVPIGQPLDKSYIFSGKEEAGKVYDAIAKEVLREMEM</sequence>
<comment type="function">
    <text evidence="6">Binds and transfers iron-sulfur (Fe-S) clusters to target apoproteins. Can hydrolyze ATP.</text>
</comment>
<keyword evidence="8" id="KW-1185">Reference proteome</keyword>
<evidence type="ECO:0000256" key="1">
    <source>
        <dbReference type="ARBA" id="ARBA00022723"/>
    </source>
</evidence>
<dbReference type="KEGG" id="manr:MPAN_005020"/>
<dbReference type="HAMAP" id="MF_02040">
    <property type="entry name" value="Mrp_NBP35"/>
    <property type="match status" value="1"/>
</dbReference>
<evidence type="ECO:0000256" key="2">
    <source>
        <dbReference type="ARBA" id="ARBA00022741"/>
    </source>
</evidence>
<name>A0A7U9XUL3_9MOLU</name>
<dbReference type="AlphaFoldDB" id="A0A7U9XUL3"/>
<comment type="similarity">
    <text evidence="6">Belongs to the Mrp/NBP35 ATP-binding proteins family.</text>
</comment>
<dbReference type="Proteomes" id="UP000620133">
    <property type="component" value="Chromosome"/>
</dbReference>
<evidence type="ECO:0000256" key="4">
    <source>
        <dbReference type="ARBA" id="ARBA00023004"/>
    </source>
</evidence>